<sequence>LFYDEFFTHSQPKLFTTSSNVQRFYQRSSIEIIGLPYRKTNQSRRNVFNRIPFFGWQARSILSLNQMEKRGAASPTTTSFAESVYETTCFNEGSTSMKRLISPSSGGGTTGGFRGEHRTEGSLVRLKMSEKAIHEATAFFPIPQTKVERSSQVNELGAHTGVSNYVEGIRFSQPLAEGGKLTSGSTLGQTDTRSKARHLRPLRLTVRHLIRFATLRFYLRKVQDS</sequence>
<accession>A0A1R3K369</accession>
<organism evidence="2 4">
    <name type="scientific">Corchorus capsularis</name>
    <name type="common">Jute</name>
    <dbReference type="NCBI Taxonomy" id="210143"/>
    <lineage>
        <taxon>Eukaryota</taxon>
        <taxon>Viridiplantae</taxon>
        <taxon>Streptophyta</taxon>
        <taxon>Embryophyta</taxon>
        <taxon>Tracheophyta</taxon>
        <taxon>Spermatophyta</taxon>
        <taxon>Magnoliopsida</taxon>
        <taxon>eudicotyledons</taxon>
        <taxon>Gunneridae</taxon>
        <taxon>Pentapetalae</taxon>
        <taxon>rosids</taxon>
        <taxon>malvids</taxon>
        <taxon>Malvales</taxon>
        <taxon>Malvaceae</taxon>
        <taxon>Grewioideae</taxon>
        <taxon>Apeibeae</taxon>
        <taxon>Corchorus</taxon>
    </lineage>
</organism>
<dbReference type="AlphaFoldDB" id="A0A1R3K369"/>
<keyword evidence="4" id="KW-1185">Reference proteome</keyword>
<gene>
    <name evidence="3" type="ORF">CCACVL1_03066</name>
    <name evidence="2" type="ORF">CCACVL1_03068</name>
</gene>
<dbReference type="EMBL" id="AWWV01006398">
    <property type="protein sequence ID" value="OMP01532.1"/>
    <property type="molecule type" value="Genomic_DNA"/>
</dbReference>
<dbReference type="Gramene" id="OMP01532">
    <property type="protein sequence ID" value="OMP01532"/>
    <property type="gene ID" value="CCACVL1_03068"/>
</dbReference>
<evidence type="ECO:0000256" key="1">
    <source>
        <dbReference type="SAM" id="MobiDB-lite"/>
    </source>
</evidence>
<comment type="caution">
    <text evidence="2">The sequence shown here is derived from an EMBL/GenBank/DDBJ whole genome shotgun (WGS) entry which is preliminary data.</text>
</comment>
<evidence type="ECO:0000313" key="2">
    <source>
        <dbReference type="EMBL" id="OMP01532.1"/>
    </source>
</evidence>
<evidence type="ECO:0000313" key="4">
    <source>
        <dbReference type="Proteomes" id="UP000188268"/>
    </source>
</evidence>
<name>A0A1R3K369_COCAP</name>
<dbReference type="EMBL" id="AWWV01006397">
    <property type="protein sequence ID" value="OMP01534.1"/>
    <property type="molecule type" value="Genomic_DNA"/>
</dbReference>
<protein>
    <submittedName>
        <fullName evidence="2">Immunoglobulin superfamily member 10</fullName>
    </submittedName>
</protein>
<proteinExistence type="predicted"/>
<dbReference type="Gramene" id="OMP01534">
    <property type="protein sequence ID" value="OMP01534"/>
    <property type="gene ID" value="CCACVL1_03066"/>
</dbReference>
<reference evidence="2 4" key="1">
    <citation type="submission" date="2013-09" db="EMBL/GenBank/DDBJ databases">
        <title>Corchorus capsularis genome sequencing.</title>
        <authorList>
            <person name="Alam M."/>
            <person name="Haque M.S."/>
            <person name="Islam M.S."/>
            <person name="Emdad E.M."/>
            <person name="Islam M.M."/>
            <person name="Ahmed B."/>
            <person name="Halim A."/>
            <person name="Hossen Q.M.M."/>
            <person name="Hossain M.Z."/>
            <person name="Ahmed R."/>
            <person name="Khan M.M."/>
            <person name="Islam R."/>
            <person name="Rashid M.M."/>
            <person name="Khan S.A."/>
            <person name="Rahman M.S."/>
            <person name="Alam M."/>
        </authorList>
    </citation>
    <scope>NUCLEOTIDE SEQUENCE [LARGE SCALE GENOMIC DNA]</scope>
    <source>
        <strain evidence="4">cv. CVL-1</strain>
        <tissue evidence="2">Whole seedling</tissue>
    </source>
</reference>
<dbReference type="Proteomes" id="UP000188268">
    <property type="component" value="Unassembled WGS sequence"/>
</dbReference>
<evidence type="ECO:0000313" key="3">
    <source>
        <dbReference type="EMBL" id="OMP01534.1"/>
    </source>
</evidence>
<feature type="non-terminal residue" evidence="2">
    <location>
        <position position="1"/>
    </location>
</feature>
<feature type="region of interest" description="Disordered" evidence="1">
    <location>
        <begin position="96"/>
        <end position="117"/>
    </location>
</feature>